<evidence type="ECO:0000259" key="1">
    <source>
        <dbReference type="PROSITE" id="PS50853"/>
    </source>
</evidence>
<dbReference type="Proteomes" id="UP000232883">
    <property type="component" value="Chromosome"/>
</dbReference>
<sequence length="1072" mass="112692">MIVKQKTNYPFVHFKTKSTMSISTLPQTRLGNPLSRFLRWIGSWINAPLNLGAIPALLLSLLTVLLTLTSVSAQTKYTADFSTQPTIDKYGFADDWPWNSTVTINLGGVEYLITDAINGSYTWNGSAIVYSTAGDANPRIKRKDGQPFNFYGVKLQYTNYKDPVYYTYPFLTIQYSTTGSALADEKYDADQTVTVAKPNGVGVTQVVLAFHGLNTLTLDDLVVGPTGAVTSVAPTVLTSAASGIGTTIATLGGNVTADGGASVTQRGVVYSTTNATPTTSDTKVVIGSGTGTFSQSITGLTSSTTYYVRAYATNSVGTSYGSQQTFVTLPPAPAFIRQPVTTSACTGNTAAFTVTASAATSFQWQQSASADFANPTTVAPGSTIITTGTSSTLTVLASSSLNGDYFRAVASNVSGNVNSSTAQLTVFTVNEPSVKNVAYCQFTTADPLTATASVGNSLTWYSADGSRLAGAPTPSTSIPTTTTYYVSQTNGFGCEGPRAAITITVNALPTVSINGLASAYCQDAGIVTLNGSPADGHFTLDGTPATNFNTASLPLGQHTTVYSYTNTNGCVNSTSQTITIKATPTAPSLVTASGQPFPVGVSNLTASQNTGSVILTVGGCSGGTITWNGGNSTTLAVSTSTLGIQTYTATCTQNGCIGPVASFLLTVVPTSLSVLHRDQDYGNTQNNIIKPFLELANAGSQAIPYSEVTVRYWLTSEGNAPATNFAVYYAPLGAVNMRYVMLAQPRQGAFGYVEYSFPGGGSLPMNGNSGPIENGIQKTDGSPFNESNDYSYQGNYANYTPNSHITAYRNGVIVWGQEPTVVTSQTAVQVYSAAMDNPTASQIKTRVELRNTGNVPLPVSSLKLRYYFTSDNGQLANVYVDYADMGTANVQARVMQLASPVNGADSYVELSFSGNTGQLNPLSSLGFVDFRLVRSDYGLFNQANDYSYAANYGNVGLNNHITAYLNNNLVFGTPSSGASARMIAQEPTSVLQAHLLGNPVVGDQAMVEIRGAGGQSLTLKLVDLQGRPVHELRVDQAGDVEQVSMPLGQSRGALLLRISGATQQQVLKVIRP</sequence>
<dbReference type="Gene3D" id="2.60.40.10">
    <property type="entry name" value="Immunoglobulins"/>
    <property type="match status" value="1"/>
</dbReference>
<feature type="domain" description="CBM3" evidence="2">
    <location>
        <begin position="823"/>
        <end position="976"/>
    </location>
</feature>
<dbReference type="InterPro" id="IPR008965">
    <property type="entry name" value="CBM2/CBM3_carb-bd_dom_sf"/>
</dbReference>
<dbReference type="InterPro" id="IPR036179">
    <property type="entry name" value="Ig-like_dom_sf"/>
</dbReference>
<organism evidence="3 4">
    <name type="scientific">Spirosoma pollinicola</name>
    <dbReference type="NCBI Taxonomy" id="2057025"/>
    <lineage>
        <taxon>Bacteria</taxon>
        <taxon>Pseudomonadati</taxon>
        <taxon>Bacteroidota</taxon>
        <taxon>Cytophagia</taxon>
        <taxon>Cytophagales</taxon>
        <taxon>Cytophagaceae</taxon>
        <taxon>Spirosoma</taxon>
    </lineage>
</organism>
<dbReference type="SUPFAM" id="SSF49384">
    <property type="entry name" value="Carbohydrate-binding domain"/>
    <property type="match status" value="2"/>
</dbReference>
<dbReference type="SMART" id="SM01067">
    <property type="entry name" value="CBM_3"/>
    <property type="match status" value="2"/>
</dbReference>
<accession>A0A2K8YV51</accession>
<name>A0A2K8YV51_9BACT</name>
<evidence type="ECO:0000313" key="4">
    <source>
        <dbReference type="Proteomes" id="UP000232883"/>
    </source>
</evidence>
<gene>
    <name evidence="3" type="ORF">CWM47_06290</name>
</gene>
<evidence type="ECO:0000313" key="3">
    <source>
        <dbReference type="EMBL" id="AUD01454.1"/>
    </source>
</evidence>
<dbReference type="GO" id="GO:0005975">
    <property type="term" value="P:carbohydrate metabolic process"/>
    <property type="evidence" value="ECO:0007669"/>
    <property type="project" value="InterPro"/>
</dbReference>
<dbReference type="Pfam" id="PF00942">
    <property type="entry name" value="CBM_3"/>
    <property type="match status" value="2"/>
</dbReference>
<dbReference type="Pfam" id="PF19081">
    <property type="entry name" value="Ig_7"/>
    <property type="match status" value="1"/>
</dbReference>
<dbReference type="InterPro" id="IPR001956">
    <property type="entry name" value="CBM3"/>
</dbReference>
<evidence type="ECO:0008006" key="5">
    <source>
        <dbReference type="Google" id="ProtNLM"/>
    </source>
</evidence>
<dbReference type="InterPro" id="IPR036116">
    <property type="entry name" value="FN3_sf"/>
</dbReference>
<dbReference type="AlphaFoldDB" id="A0A2K8YV51"/>
<dbReference type="Gene3D" id="2.60.40.710">
    <property type="entry name" value="Endoglucanase-like"/>
    <property type="match status" value="2"/>
</dbReference>
<proteinExistence type="predicted"/>
<dbReference type="InterPro" id="IPR003961">
    <property type="entry name" value="FN3_dom"/>
</dbReference>
<dbReference type="GO" id="GO:0030248">
    <property type="term" value="F:cellulose binding"/>
    <property type="evidence" value="ECO:0007669"/>
    <property type="project" value="InterPro"/>
</dbReference>
<dbReference type="PROSITE" id="PS51172">
    <property type="entry name" value="CBM3"/>
    <property type="match status" value="2"/>
</dbReference>
<dbReference type="PROSITE" id="PS50853">
    <property type="entry name" value="FN3"/>
    <property type="match status" value="1"/>
</dbReference>
<dbReference type="SUPFAM" id="SSF48726">
    <property type="entry name" value="Immunoglobulin"/>
    <property type="match status" value="1"/>
</dbReference>
<evidence type="ECO:0000259" key="2">
    <source>
        <dbReference type="PROSITE" id="PS51172"/>
    </source>
</evidence>
<feature type="domain" description="CBM3" evidence="2">
    <location>
        <begin position="669"/>
        <end position="820"/>
    </location>
</feature>
<dbReference type="InterPro" id="IPR036966">
    <property type="entry name" value="CBM3_sf"/>
</dbReference>
<dbReference type="InterPro" id="IPR044023">
    <property type="entry name" value="Ig_7"/>
</dbReference>
<dbReference type="SUPFAM" id="SSF49265">
    <property type="entry name" value="Fibronectin type III"/>
    <property type="match status" value="1"/>
</dbReference>
<reference evidence="3 4" key="1">
    <citation type="submission" date="2017-11" db="EMBL/GenBank/DDBJ databases">
        <title>Taxonomic description and genome sequences of Spirosoma HA7 sp. nov., isolated from pollen microhabitat of Corylus avellana.</title>
        <authorList>
            <person name="Ambika Manirajan B."/>
            <person name="Suarez C."/>
            <person name="Ratering S."/>
            <person name="Geissler-Plaum R."/>
            <person name="Cardinale M."/>
            <person name="Sylvia S."/>
        </authorList>
    </citation>
    <scope>NUCLEOTIDE SEQUENCE [LARGE SCALE GENOMIC DNA]</scope>
    <source>
        <strain evidence="3 4">HA7</strain>
    </source>
</reference>
<dbReference type="KEGG" id="spir:CWM47_06290"/>
<protein>
    <recommendedName>
        <fullName evidence="5">Fibronectin type-III domain-containing protein</fullName>
    </recommendedName>
</protein>
<feature type="domain" description="Fibronectin type-III" evidence="1">
    <location>
        <begin position="233"/>
        <end position="332"/>
    </location>
</feature>
<keyword evidence="4" id="KW-1185">Reference proteome</keyword>
<dbReference type="InterPro" id="IPR013783">
    <property type="entry name" value="Ig-like_fold"/>
</dbReference>
<dbReference type="EMBL" id="CP025096">
    <property type="protein sequence ID" value="AUD01454.1"/>
    <property type="molecule type" value="Genomic_DNA"/>
</dbReference>